<gene>
    <name evidence="2" type="ORF">FYJ83_17680</name>
</gene>
<dbReference type="EMBL" id="VUNQ01000064">
    <property type="protein sequence ID" value="MSU03293.1"/>
    <property type="molecule type" value="Genomic_DNA"/>
</dbReference>
<dbReference type="Pfam" id="PF13021">
    <property type="entry name" value="DUF3885"/>
    <property type="match status" value="1"/>
</dbReference>
<evidence type="ECO:0000313" key="2">
    <source>
        <dbReference type="EMBL" id="MSU03293.1"/>
    </source>
</evidence>
<comment type="caution">
    <text evidence="2">The sequence shown here is derived from an EMBL/GenBank/DDBJ whole genome shotgun (WGS) entry which is preliminary data.</text>
</comment>
<organism evidence="2 3">
    <name type="scientific">Tissierella pigra</name>
    <dbReference type="NCBI Taxonomy" id="2607614"/>
    <lineage>
        <taxon>Bacteria</taxon>
        <taxon>Bacillati</taxon>
        <taxon>Bacillota</taxon>
        <taxon>Tissierellia</taxon>
        <taxon>Tissierellales</taxon>
        <taxon>Tissierellaceae</taxon>
        <taxon>Tissierella</taxon>
    </lineage>
</organism>
<dbReference type="Proteomes" id="UP000469523">
    <property type="component" value="Unassembled WGS sequence"/>
</dbReference>
<accession>A0A6N7Y0L8</accession>
<protein>
    <recommendedName>
        <fullName evidence="1">DUF3885 domain-containing protein</fullName>
    </recommendedName>
</protein>
<reference evidence="2 3" key="1">
    <citation type="submission" date="2019-09" db="EMBL/GenBank/DDBJ databases">
        <title>In-depth cultivation of the pig gut microbiome towards novel bacterial diversity and tailored functional studies.</title>
        <authorList>
            <person name="Wylensek D."/>
            <person name="Hitch T.C.A."/>
            <person name="Clavel T."/>
        </authorList>
    </citation>
    <scope>NUCLEOTIDE SEQUENCE [LARGE SCALE GENOMIC DNA]</scope>
    <source>
        <strain evidence="2 3">WCA3-693-APC-4?</strain>
    </source>
</reference>
<proteinExistence type="predicted"/>
<dbReference type="RefSeq" id="WP_154442856.1">
    <property type="nucleotide sequence ID" value="NZ_VUNQ01000064.1"/>
</dbReference>
<evidence type="ECO:0000259" key="1">
    <source>
        <dbReference type="Pfam" id="PF13021"/>
    </source>
</evidence>
<dbReference type="InterPro" id="IPR024976">
    <property type="entry name" value="DUF3885"/>
</dbReference>
<dbReference type="AlphaFoldDB" id="A0A6N7Y0L8"/>
<sequence length="368" mass="43663">MADIDKSLKDILEEILKGYDFENGPLFKLRPKLRLHSALAYKSSLGEEKLYIEETVEKASDIFRHLDFEGDLLLVYDNIFNPNPEKEVKFIESILVNLKRKEEYTYEWFYEDGRELLKPIRRIYQVEGFIMEELFRQISLTDFAGDYDLASSIYIIDLKSKRIFYFYDDRGLYIMAREEKNLSDLWSLLPDYFFEDCHDFEIQIKELYWIDSSDDNKEDLCLHGDLEIRLNDEIIKYSPTVSAAGLRLLRSLFDDHQEGKGNHLFPCCGNTMLANKEGNKVEIIGCDQGLDWSIKHKNGLVTIEADENLKTTYYYLQYKKEVLNFIKQIEDFYKKAGERILPEDEIDREGYLAFWKEWKDLKEKSAWI</sequence>
<name>A0A6N7Y0L8_9FIRM</name>
<evidence type="ECO:0000313" key="3">
    <source>
        <dbReference type="Proteomes" id="UP000469523"/>
    </source>
</evidence>
<feature type="domain" description="DUF3885" evidence="1">
    <location>
        <begin position="25"/>
        <end position="194"/>
    </location>
</feature>
<keyword evidence="3" id="KW-1185">Reference proteome</keyword>